<dbReference type="PANTHER" id="PTHR43677">
    <property type="entry name" value="SHORT-CHAIN DEHYDROGENASE/REDUCTASE"/>
    <property type="match status" value="1"/>
</dbReference>
<dbReference type="GO" id="GO:0043957">
    <property type="term" value="F:acryloyl-CoA reductase (NADPH) activity"/>
    <property type="evidence" value="ECO:0007669"/>
    <property type="project" value="UniProtKB-EC"/>
</dbReference>
<proteinExistence type="predicted"/>
<gene>
    <name evidence="2" type="primary">acuI</name>
    <name evidence="2" type="ORF">SIID45300_01167</name>
</gene>
<sequence length="337" mass="35854">MPDTPSNLVLLVHRDTEGAHRSETTLFPPESLPEGDVLVRILRSGINYKDALAVTGKSPILRRFPMIPGIDLVGEVVASENPDWSPGDAVILTGHGVGETRHGAFAQYTRLPGAWLVPCPVSLTPDGAMLLGTAGLTAMLCVMALEAGGLKPDGGTEILVTGPTGGVGGWAVVLLKQLGYQVCAATGRLEHESYLRRLGADSIIHRQELTASNKPLDTQRWLGAIDVAGGKTLAGLLKFIHYNGTVAACGLADEPGLPATVFPFILRNVRLQGVDSVHIDRETRATAWKRLAEGIPSALFATFQERTVGLSGIPQACRELLEGRVRGRVLVDPFLDA</sequence>
<keyword evidence="2" id="KW-0560">Oxidoreductase</keyword>
<dbReference type="SUPFAM" id="SSF50129">
    <property type="entry name" value="GroES-like"/>
    <property type="match status" value="1"/>
</dbReference>
<dbReference type="RefSeq" id="WP_420904572.1">
    <property type="nucleotide sequence ID" value="NZ_BAAFGK010000004.1"/>
</dbReference>
<dbReference type="SUPFAM" id="SSF51735">
    <property type="entry name" value="NAD(P)-binding Rossmann-fold domains"/>
    <property type="match status" value="1"/>
</dbReference>
<reference evidence="2 3" key="2">
    <citation type="submission" date="2024-09" db="EMBL/GenBank/DDBJ databases">
        <title>Draft genome sequence of Candidatus Magnetaquicoccaceae bacterium FCR-1.</title>
        <authorList>
            <person name="Shimoshige H."/>
            <person name="Shimamura S."/>
            <person name="Taoka A."/>
            <person name="Kobayashi H."/>
            <person name="Maekawa T."/>
        </authorList>
    </citation>
    <scope>NUCLEOTIDE SEQUENCE [LARGE SCALE GENOMIC DNA]</scope>
    <source>
        <strain evidence="2 3">FCR-1</strain>
    </source>
</reference>
<evidence type="ECO:0000313" key="3">
    <source>
        <dbReference type="Proteomes" id="UP001628193"/>
    </source>
</evidence>
<dbReference type="Pfam" id="PF00107">
    <property type="entry name" value="ADH_zinc_N"/>
    <property type="match status" value="1"/>
</dbReference>
<dbReference type="Pfam" id="PF08240">
    <property type="entry name" value="ADH_N"/>
    <property type="match status" value="1"/>
</dbReference>
<name>A0ABQ0C7J0_9PROT</name>
<feature type="domain" description="Enoyl reductase (ER)" evidence="1">
    <location>
        <begin position="14"/>
        <end position="331"/>
    </location>
</feature>
<dbReference type="EC" id="1.3.1.84" evidence="2"/>
<dbReference type="EMBL" id="BAAFGK010000004">
    <property type="protein sequence ID" value="GAB0056852.1"/>
    <property type="molecule type" value="Genomic_DNA"/>
</dbReference>
<evidence type="ECO:0000259" key="1">
    <source>
        <dbReference type="SMART" id="SM00829"/>
    </source>
</evidence>
<evidence type="ECO:0000313" key="2">
    <source>
        <dbReference type="EMBL" id="GAB0056852.1"/>
    </source>
</evidence>
<protein>
    <submittedName>
        <fullName evidence="2">Acrylyl-CoA reductase AcuI</fullName>
        <ecNumber evidence="2">1.3.1.84</ecNumber>
    </submittedName>
</protein>
<keyword evidence="3" id="KW-1185">Reference proteome</keyword>
<dbReference type="InterPro" id="IPR036291">
    <property type="entry name" value="NAD(P)-bd_dom_sf"/>
</dbReference>
<comment type="caution">
    <text evidence="2">The sequence shown here is derived from an EMBL/GenBank/DDBJ whole genome shotgun (WGS) entry which is preliminary data.</text>
</comment>
<dbReference type="InterPro" id="IPR020843">
    <property type="entry name" value="ER"/>
</dbReference>
<dbReference type="InterPro" id="IPR013149">
    <property type="entry name" value="ADH-like_C"/>
</dbReference>
<dbReference type="InterPro" id="IPR014188">
    <property type="entry name" value="Acrylyl-CoA_reductase_AcuI"/>
</dbReference>
<dbReference type="NCBIfam" id="TIGR02823">
    <property type="entry name" value="oxido_YhdH"/>
    <property type="match status" value="1"/>
</dbReference>
<dbReference type="Gene3D" id="3.40.50.720">
    <property type="entry name" value="NAD(P)-binding Rossmann-like Domain"/>
    <property type="match status" value="1"/>
</dbReference>
<dbReference type="InterPro" id="IPR011032">
    <property type="entry name" value="GroES-like_sf"/>
</dbReference>
<dbReference type="InterPro" id="IPR013154">
    <property type="entry name" value="ADH-like_N"/>
</dbReference>
<dbReference type="SMART" id="SM00829">
    <property type="entry name" value="PKS_ER"/>
    <property type="match status" value="1"/>
</dbReference>
<dbReference type="PANTHER" id="PTHR43677:SF1">
    <property type="entry name" value="ACRYLYL-COA REDUCTASE ACUI-RELATED"/>
    <property type="match status" value="1"/>
</dbReference>
<organism evidence="2 3">
    <name type="scientific">Candidatus Magnetaquiglobus chichijimensis</name>
    <dbReference type="NCBI Taxonomy" id="3141448"/>
    <lineage>
        <taxon>Bacteria</taxon>
        <taxon>Pseudomonadati</taxon>
        <taxon>Pseudomonadota</taxon>
        <taxon>Magnetococcia</taxon>
        <taxon>Magnetococcales</taxon>
        <taxon>Candidatus Magnetaquicoccaceae</taxon>
        <taxon>Candidatus Magnetaquiglobus</taxon>
    </lineage>
</organism>
<dbReference type="Proteomes" id="UP001628193">
    <property type="component" value="Unassembled WGS sequence"/>
</dbReference>
<accession>A0ABQ0C7J0</accession>
<dbReference type="CDD" id="cd08288">
    <property type="entry name" value="MDR_yhdh"/>
    <property type="match status" value="1"/>
</dbReference>
<dbReference type="Gene3D" id="3.90.180.10">
    <property type="entry name" value="Medium-chain alcohol dehydrogenases, catalytic domain"/>
    <property type="match status" value="1"/>
</dbReference>
<dbReference type="InterPro" id="IPR051397">
    <property type="entry name" value="Zn-ADH-like_protein"/>
</dbReference>
<reference evidence="2 3" key="1">
    <citation type="submission" date="2024-05" db="EMBL/GenBank/DDBJ databases">
        <authorList>
            <consortium name="Candidatus Magnetaquicoccaceae bacterium FCR-1 genome sequencing consortium"/>
            <person name="Shimoshige H."/>
            <person name="Shimamura S."/>
            <person name="Taoka A."/>
            <person name="Kobayashi H."/>
            <person name="Maekawa T."/>
        </authorList>
    </citation>
    <scope>NUCLEOTIDE SEQUENCE [LARGE SCALE GENOMIC DNA]</scope>
    <source>
        <strain evidence="2 3">FCR-1</strain>
    </source>
</reference>